<organism evidence="2 3">
    <name type="scientific">Roseburia inulinivorans</name>
    <dbReference type="NCBI Taxonomy" id="360807"/>
    <lineage>
        <taxon>Bacteria</taxon>
        <taxon>Bacillati</taxon>
        <taxon>Bacillota</taxon>
        <taxon>Clostridia</taxon>
        <taxon>Lachnospirales</taxon>
        <taxon>Lachnospiraceae</taxon>
        <taxon>Roseburia</taxon>
    </lineage>
</organism>
<dbReference type="SUPFAM" id="SSF51658">
    <property type="entry name" value="Xylose isomerase-like"/>
    <property type="match status" value="1"/>
</dbReference>
<gene>
    <name evidence="2" type="ORF">DW813_14755</name>
</gene>
<dbReference type="PANTHER" id="PTHR12110">
    <property type="entry name" value="HYDROXYPYRUVATE ISOMERASE"/>
    <property type="match status" value="1"/>
</dbReference>
<dbReference type="InterPro" id="IPR013022">
    <property type="entry name" value="Xyl_isomerase-like_TIM-brl"/>
</dbReference>
<protein>
    <submittedName>
        <fullName evidence="2">Sugar phosphate isomerase/epimerase</fullName>
    </submittedName>
</protein>
<dbReference type="InterPro" id="IPR036237">
    <property type="entry name" value="Xyl_isomerase-like_sf"/>
</dbReference>
<feature type="domain" description="Xylose isomerase-like TIM barrel" evidence="1">
    <location>
        <begin position="48"/>
        <end position="258"/>
    </location>
</feature>
<proteinExistence type="predicted"/>
<evidence type="ECO:0000259" key="1">
    <source>
        <dbReference type="Pfam" id="PF01261"/>
    </source>
</evidence>
<dbReference type="InterPro" id="IPR050312">
    <property type="entry name" value="IolE/XylAMocC-like"/>
</dbReference>
<dbReference type="AlphaFoldDB" id="A0A396AAT6"/>
<evidence type="ECO:0000313" key="2">
    <source>
        <dbReference type="EMBL" id="RHC99844.1"/>
    </source>
</evidence>
<dbReference type="RefSeq" id="WP_118093612.1">
    <property type="nucleotide sequence ID" value="NZ_QSIQ01000032.1"/>
</dbReference>
<dbReference type="Pfam" id="PF01261">
    <property type="entry name" value="AP_endonuc_2"/>
    <property type="match status" value="1"/>
</dbReference>
<comment type="caution">
    <text evidence="2">The sequence shown here is derived from an EMBL/GenBank/DDBJ whole genome shotgun (WGS) entry which is preliminary data.</text>
</comment>
<name>A0A396AAT6_9FIRM</name>
<accession>A0A396AAT6</accession>
<dbReference type="GO" id="GO:0016853">
    <property type="term" value="F:isomerase activity"/>
    <property type="evidence" value="ECO:0007669"/>
    <property type="project" value="UniProtKB-KW"/>
</dbReference>
<sequence>MQIGIRLHDTKKGTLEERVAIAEEQGFSCAHLALKKVISEYSVADSALTPGFSCYLKNLFAAHHLDIAVLGCYLNLATPDQAVLEKNVHRYMAHIRMASLLGAGVVGTETGAVNESYSFEERNHSEEALDIFIKNVRSVVQYAEKMGVILAIEPVYKHIVCNPKRARKVLDEIGSPNLQIIFDPVNLLDISNYKERESIIAEAIEVLGEDIAVIHIKDFIVKDGALVSVAAGTGEMDYTQIIRFIKEKKPYIHTTLENTTPENAVQAKAYIQKLYDTCQIK</sequence>
<dbReference type="Proteomes" id="UP000266391">
    <property type="component" value="Unassembled WGS sequence"/>
</dbReference>
<dbReference type="EMBL" id="QSIQ01000032">
    <property type="protein sequence ID" value="RHC99844.1"/>
    <property type="molecule type" value="Genomic_DNA"/>
</dbReference>
<keyword evidence="2" id="KW-0413">Isomerase</keyword>
<dbReference type="Gene3D" id="3.20.20.150">
    <property type="entry name" value="Divalent-metal-dependent TIM barrel enzymes"/>
    <property type="match status" value="1"/>
</dbReference>
<evidence type="ECO:0000313" key="3">
    <source>
        <dbReference type="Proteomes" id="UP000266391"/>
    </source>
</evidence>
<reference evidence="2 3" key="1">
    <citation type="submission" date="2018-08" db="EMBL/GenBank/DDBJ databases">
        <title>A genome reference for cultivated species of the human gut microbiota.</title>
        <authorList>
            <person name="Zou Y."/>
            <person name="Xue W."/>
            <person name="Luo G."/>
        </authorList>
    </citation>
    <scope>NUCLEOTIDE SEQUENCE [LARGE SCALE GENOMIC DNA]</scope>
    <source>
        <strain evidence="2 3">AM32-8LB</strain>
    </source>
</reference>